<sequence>MVASNLRPELNKPYYVAASVKLDDTSEQGITFYMRDLTDKDAKLQVAHAKHTVVKGIRPENDLTIGDRFGQHQWDGLIDNIRIEAKARDLTKVAQADSVEGLPNYVIDWQFENKDSIGFDSSGNKHHAWASIKNSSVAPPSQRARVALVHALLNSNEFIYVD</sequence>
<evidence type="ECO:0008006" key="3">
    <source>
        <dbReference type="Google" id="ProtNLM"/>
    </source>
</evidence>
<keyword evidence="2" id="KW-1185">Reference proteome</keyword>
<dbReference type="AlphaFoldDB" id="M5RQ71"/>
<dbReference type="Proteomes" id="UP000011991">
    <property type="component" value="Unassembled WGS sequence"/>
</dbReference>
<name>M5RQ71_9BACT</name>
<dbReference type="Gene3D" id="2.60.120.200">
    <property type="match status" value="1"/>
</dbReference>
<evidence type="ECO:0000313" key="1">
    <source>
        <dbReference type="EMBL" id="EMI21346.1"/>
    </source>
</evidence>
<gene>
    <name evidence="1" type="ORF">RMSM_01716</name>
</gene>
<organism evidence="1 2">
    <name type="scientific">Rhodopirellula maiorica SM1</name>
    <dbReference type="NCBI Taxonomy" id="1265738"/>
    <lineage>
        <taxon>Bacteria</taxon>
        <taxon>Pseudomonadati</taxon>
        <taxon>Planctomycetota</taxon>
        <taxon>Planctomycetia</taxon>
        <taxon>Pirellulales</taxon>
        <taxon>Pirellulaceae</taxon>
        <taxon>Novipirellula</taxon>
    </lineage>
</organism>
<accession>M5RQ71</accession>
<proteinExistence type="predicted"/>
<reference evidence="1 2" key="1">
    <citation type="journal article" date="2013" name="Mar. Genomics">
        <title>Expression of sulfatases in Rhodopirellula baltica and the diversity of sulfatases in the genus Rhodopirellula.</title>
        <authorList>
            <person name="Wegner C.E."/>
            <person name="Richter-Heitmann T."/>
            <person name="Klindworth A."/>
            <person name="Klockow C."/>
            <person name="Richter M."/>
            <person name="Achstetter T."/>
            <person name="Glockner F.O."/>
            <person name="Harder J."/>
        </authorList>
    </citation>
    <scope>NUCLEOTIDE SEQUENCE [LARGE SCALE GENOMIC DNA]</scope>
    <source>
        <strain evidence="1 2">SM1</strain>
    </source>
</reference>
<evidence type="ECO:0000313" key="2">
    <source>
        <dbReference type="Proteomes" id="UP000011991"/>
    </source>
</evidence>
<protein>
    <recommendedName>
        <fullName evidence="3">DUF1553 domain-containing protein</fullName>
    </recommendedName>
</protein>
<dbReference type="EMBL" id="ANOG01000254">
    <property type="protein sequence ID" value="EMI21346.1"/>
    <property type="molecule type" value="Genomic_DNA"/>
</dbReference>
<dbReference type="PATRIC" id="fig|1265738.3.peg.1710"/>
<comment type="caution">
    <text evidence="1">The sequence shown here is derived from an EMBL/GenBank/DDBJ whole genome shotgun (WGS) entry which is preliminary data.</text>
</comment>